<evidence type="ECO:0000313" key="2">
    <source>
        <dbReference type="Proteomes" id="UP000639606"/>
    </source>
</evidence>
<evidence type="ECO:0008006" key="3">
    <source>
        <dbReference type="Google" id="ProtNLM"/>
    </source>
</evidence>
<sequence length="108" mass="10889">MTGAFSADPERLRAHASGLAGYADRLAATGARLPDGLGEQSLGAFTGFLTAGLGAAMAATLDAFTHAASTVDAVGTGLRRTAEDYQRTDDDQAAGFARLDENAAGGAR</sequence>
<accession>A0A918EDA5</accession>
<name>A0A918EDA5_9PSEU</name>
<protein>
    <recommendedName>
        <fullName evidence="3">Excreted virulence factor EspC (Type VII ESX diderm)</fullName>
    </recommendedName>
</protein>
<proteinExistence type="predicted"/>
<dbReference type="AlphaFoldDB" id="A0A918EDA5"/>
<organism evidence="1 2">
    <name type="scientific">Saccharothrix coeruleofusca</name>
    <dbReference type="NCBI Taxonomy" id="33919"/>
    <lineage>
        <taxon>Bacteria</taxon>
        <taxon>Bacillati</taxon>
        <taxon>Actinomycetota</taxon>
        <taxon>Actinomycetes</taxon>
        <taxon>Pseudonocardiales</taxon>
        <taxon>Pseudonocardiaceae</taxon>
        <taxon>Saccharothrix</taxon>
    </lineage>
</organism>
<dbReference type="Proteomes" id="UP000639606">
    <property type="component" value="Unassembled WGS sequence"/>
</dbReference>
<comment type="caution">
    <text evidence="1">The sequence shown here is derived from an EMBL/GenBank/DDBJ whole genome shotgun (WGS) entry which is preliminary data.</text>
</comment>
<gene>
    <name evidence="1" type="ORF">GCM10010185_30360</name>
</gene>
<keyword evidence="2" id="KW-1185">Reference proteome</keyword>
<reference evidence="1" key="1">
    <citation type="journal article" date="2014" name="Int. J. Syst. Evol. Microbiol.">
        <title>Complete genome sequence of Corynebacterium casei LMG S-19264T (=DSM 44701T), isolated from a smear-ripened cheese.</title>
        <authorList>
            <consortium name="US DOE Joint Genome Institute (JGI-PGF)"/>
            <person name="Walter F."/>
            <person name="Albersmeier A."/>
            <person name="Kalinowski J."/>
            <person name="Ruckert C."/>
        </authorList>
    </citation>
    <scope>NUCLEOTIDE SEQUENCE</scope>
    <source>
        <strain evidence="1">JCM 3313</strain>
    </source>
</reference>
<dbReference type="RefSeq" id="WP_189223842.1">
    <property type="nucleotide sequence ID" value="NZ_BMRG01000004.1"/>
</dbReference>
<dbReference type="InterPro" id="IPR022536">
    <property type="entry name" value="EspC"/>
</dbReference>
<dbReference type="EMBL" id="BMRG01000004">
    <property type="protein sequence ID" value="GGP55710.1"/>
    <property type="molecule type" value="Genomic_DNA"/>
</dbReference>
<evidence type="ECO:0000313" key="1">
    <source>
        <dbReference type="EMBL" id="GGP55710.1"/>
    </source>
</evidence>
<dbReference type="InterPro" id="IPR036689">
    <property type="entry name" value="ESAT-6-like_sf"/>
</dbReference>
<reference evidence="1" key="2">
    <citation type="submission" date="2020-09" db="EMBL/GenBank/DDBJ databases">
        <authorList>
            <person name="Sun Q."/>
            <person name="Ohkuma M."/>
        </authorList>
    </citation>
    <scope>NUCLEOTIDE SEQUENCE</scope>
    <source>
        <strain evidence="1">JCM 3313</strain>
    </source>
</reference>
<dbReference type="GO" id="GO:0009306">
    <property type="term" value="P:protein secretion"/>
    <property type="evidence" value="ECO:0007669"/>
    <property type="project" value="InterPro"/>
</dbReference>
<dbReference type="Pfam" id="PF10824">
    <property type="entry name" value="T7SS_ESX_EspC"/>
    <property type="match status" value="1"/>
</dbReference>
<dbReference type="SUPFAM" id="SSF140453">
    <property type="entry name" value="EsxAB dimer-like"/>
    <property type="match status" value="1"/>
</dbReference>